<dbReference type="SUPFAM" id="SSF52833">
    <property type="entry name" value="Thioredoxin-like"/>
    <property type="match status" value="1"/>
</dbReference>
<dbReference type="Gene3D" id="3.40.30.10">
    <property type="entry name" value="Glutaredoxin"/>
    <property type="match status" value="1"/>
</dbReference>
<reference evidence="1 2" key="1">
    <citation type="submission" date="2018-05" db="EMBL/GenBank/DDBJ databases">
        <title>Genomic Encyclopedia of Type Strains, Phase IV (KMG-IV): sequencing the most valuable type-strain genomes for metagenomic binning, comparative biology and taxonomic classification.</title>
        <authorList>
            <person name="Goeker M."/>
        </authorList>
    </citation>
    <scope>NUCLEOTIDE SEQUENCE [LARGE SCALE GENOMIC DNA]</scope>
    <source>
        <strain evidence="1 2">DSM 16097</strain>
    </source>
</reference>
<dbReference type="InterPro" id="IPR036249">
    <property type="entry name" value="Thioredoxin-like_sf"/>
</dbReference>
<proteinExistence type="predicted"/>
<dbReference type="Proteomes" id="UP000245708">
    <property type="component" value="Unassembled WGS sequence"/>
</dbReference>
<evidence type="ECO:0000313" key="2">
    <source>
        <dbReference type="Proteomes" id="UP000245708"/>
    </source>
</evidence>
<protein>
    <recommendedName>
        <fullName evidence="3">Thioredoxin-like protein</fullName>
    </recommendedName>
</protein>
<dbReference type="AlphaFoldDB" id="A0A316H417"/>
<name>A0A316H417_9RHOB</name>
<gene>
    <name evidence="1" type="ORF">C7455_101309</name>
</gene>
<evidence type="ECO:0008006" key="3">
    <source>
        <dbReference type="Google" id="ProtNLM"/>
    </source>
</evidence>
<sequence length="143" mass="15588">MRVSSTLHIQRITRVTVALLGGIVALALIGLPRSAAADDWALVMIEQAGCSYCARWNAEVSPEYPLTPEGRFAPLRRVDLRAPLPEDLSFASRPVFTPTFVLVQGGVEVSRLEGYPGEDFFWGLLGRMLDAGDATWASQEPEG</sequence>
<accession>A0A316H417</accession>
<evidence type="ECO:0000313" key="1">
    <source>
        <dbReference type="EMBL" id="PWK62283.1"/>
    </source>
</evidence>
<dbReference type="RefSeq" id="WP_245904177.1">
    <property type="nucleotide sequence ID" value="NZ_QGGW01000001.1"/>
</dbReference>
<dbReference type="EMBL" id="QGGW01000001">
    <property type="protein sequence ID" value="PWK62283.1"/>
    <property type="molecule type" value="Genomic_DNA"/>
</dbReference>
<comment type="caution">
    <text evidence="1">The sequence shown here is derived from an EMBL/GenBank/DDBJ whole genome shotgun (WGS) entry which is preliminary data.</text>
</comment>
<keyword evidence="2" id="KW-1185">Reference proteome</keyword>
<organism evidence="1 2">
    <name type="scientific">Roseicyclus mahoneyensis</name>
    <dbReference type="NCBI Taxonomy" id="164332"/>
    <lineage>
        <taxon>Bacteria</taxon>
        <taxon>Pseudomonadati</taxon>
        <taxon>Pseudomonadota</taxon>
        <taxon>Alphaproteobacteria</taxon>
        <taxon>Rhodobacterales</taxon>
        <taxon>Roseobacteraceae</taxon>
        <taxon>Roseicyclus</taxon>
    </lineage>
</organism>